<accession>A0A382S6U5</accession>
<dbReference type="GO" id="GO:0005524">
    <property type="term" value="F:ATP binding"/>
    <property type="evidence" value="ECO:0007669"/>
    <property type="project" value="InterPro"/>
</dbReference>
<feature type="domain" description="Mur ligase N-terminal catalytic" evidence="1">
    <location>
        <begin position="13"/>
        <end position="112"/>
    </location>
</feature>
<name>A0A382S6U5_9ZZZZ</name>
<sequence length="279" mass="31027">MKNPYKKIQNFKKIHFIGIGGSGMYGIAEVLLNLGCSITGSDINSSQITKRLESLGVKIYKSHKGSNLKDTDLVIYSNAISKNNEELSYALNKSITTIPRAEMLAELMRFKYGIAVAGSHGKSTTTSLISWILSECNLDPTYIIGGKLKTSSSHGRLGDGQYLVAEADESDSSFLCLSPKINIVTNIDNEHLNNYKNNIRYLKNAYISFINNIPFYERTFLNGDDKNIQSIISKIKRPIVTFGLTSINNYHATNIFQNKFGMTFTLNSPSGKILIKTKL</sequence>
<dbReference type="SUPFAM" id="SSF53623">
    <property type="entry name" value="MurD-like peptide ligases, catalytic domain"/>
    <property type="match status" value="1"/>
</dbReference>
<dbReference type="PANTHER" id="PTHR43445">
    <property type="entry name" value="UDP-N-ACETYLMURAMATE--L-ALANINE LIGASE-RELATED"/>
    <property type="match status" value="1"/>
</dbReference>
<protein>
    <recommendedName>
        <fullName evidence="4">UDP-N-acetylmuramate--L-alanine ligase</fullName>
    </recommendedName>
</protein>
<dbReference type="InterPro" id="IPR000713">
    <property type="entry name" value="Mur_ligase_N"/>
</dbReference>
<dbReference type="InterPro" id="IPR050061">
    <property type="entry name" value="MurCDEF_pg_biosynth"/>
</dbReference>
<dbReference type="EMBL" id="UINC01126862">
    <property type="protein sequence ID" value="SVD05614.1"/>
    <property type="molecule type" value="Genomic_DNA"/>
</dbReference>
<dbReference type="GO" id="GO:0016881">
    <property type="term" value="F:acid-amino acid ligase activity"/>
    <property type="evidence" value="ECO:0007669"/>
    <property type="project" value="InterPro"/>
</dbReference>
<proteinExistence type="predicted"/>
<evidence type="ECO:0000259" key="2">
    <source>
        <dbReference type="Pfam" id="PF08245"/>
    </source>
</evidence>
<dbReference type="PANTHER" id="PTHR43445:SF3">
    <property type="entry name" value="UDP-N-ACETYLMURAMATE--L-ALANINE LIGASE"/>
    <property type="match status" value="1"/>
</dbReference>
<dbReference type="Gene3D" id="3.40.1190.10">
    <property type="entry name" value="Mur-like, catalytic domain"/>
    <property type="match status" value="1"/>
</dbReference>
<dbReference type="AlphaFoldDB" id="A0A382S6U5"/>
<dbReference type="Pfam" id="PF01225">
    <property type="entry name" value="Mur_ligase"/>
    <property type="match status" value="1"/>
</dbReference>
<evidence type="ECO:0000313" key="3">
    <source>
        <dbReference type="EMBL" id="SVD05614.1"/>
    </source>
</evidence>
<feature type="domain" description="Mur ligase central" evidence="2">
    <location>
        <begin position="116"/>
        <end position="278"/>
    </location>
</feature>
<dbReference type="InterPro" id="IPR013221">
    <property type="entry name" value="Mur_ligase_cen"/>
</dbReference>
<feature type="non-terminal residue" evidence="3">
    <location>
        <position position="279"/>
    </location>
</feature>
<evidence type="ECO:0008006" key="4">
    <source>
        <dbReference type="Google" id="ProtNLM"/>
    </source>
</evidence>
<gene>
    <name evidence="3" type="ORF">METZ01_LOCUS358468</name>
</gene>
<organism evidence="3">
    <name type="scientific">marine metagenome</name>
    <dbReference type="NCBI Taxonomy" id="408172"/>
    <lineage>
        <taxon>unclassified sequences</taxon>
        <taxon>metagenomes</taxon>
        <taxon>ecological metagenomes</taxon>
    </lineage>
</organism>
<dbReference type="InterPro" id="IPR036565">
    <property type="entry name" value="Mur-like_cat_sf"/>
</dbReference>
<dbReference type="SUPFAM" id="SSF51984">
    <property type="entry name" value="MurCD N-terminal domain"/>
    <property type="match status" value="1"/>
</dbReference>
<reference evidence="3" key="1">
    <citation type="submission" date="2018-05" db="EMBL/GenBank/DDBJ databases">
        <authorList>
            <person name="Lanie J.A."/>
            <person name="Ng W.-L."/>
            <person name="Kazmierczak K.M."/>
            <person name="Andrzejewski T.M."/>
            <person name="Davidsen T.M."/>
            <person name="Wayne K.J."/>
            <person name="Tettelin H."/>
            <person name="Glass J.I."/>
            <person name="Rusch D."/>
            <person name="Podicherti R."/>
            <person name="Tsui H.-C.T."/>
            <person name="Winkler M.E."/>
        </authorList>
    </citation>
    <scope>NUCLEOTIDE SEQUENCE</scope>
</reference>
<dbReference type="Gene3D" id="3.40.50.720">
    <property type="entry name" value="NAD(P)-binding Rossmann-like Domain"/>
    <property type="match status" value="1"/>
</dbReference>
<dbReference type="Pfam" id="PF08245">
    <property type="entry name" value="Mur_ligase_M"/>
    <property type="match status" value="1"/>
</dbReference>
<evidence type="ECO:0000259" key="1">
    <source>
        <dbReference type="Pfam" id="PF01225"/>
    </source>
</evidence>